<evidence type="ECO:0000256" key="1">
    <source>
        <dbReference type="ARBA" id="ARBA00004141"/>
    </source>
</evidence>
<dbReference type="Gene3D" id="1.20.1560.10">
    <property type="entry name" value="ABC transporter type 1, transmembrane domain"/>
    <property type="match status" value="1"/>
</dbReference>
<keyword evidence="2 7" id="KW-0812">Transmembrane</keyword>
<feature type="transmembrane region" description="Helical" evidence="7">
    <location>
        <begin position="53"/>
        <end position="73"/>
    </location>
</feature>
<accession>A0A3B0SP95</accession>
<feature type="non-terminal residue" evidence="10">
    <location>
        <position position="593"/>
    </location>
</feature>
<dbReference type="EMBL" id="UOEC01000202">
    <property type="protein sequence ID" value="VAW02797.1"/>
    <property type="molecule type" value="Genomic_DNA"/>
</dbReference>
<dbReference type="Gene3D" id="3.40.50.300">
    <property type="entry name" value="P-loop containing nucleotide triphosphate hydrolases"/>
    <property type="match status" value="1"/>
</dbReference>
<dbReference type="InterPro" id="IPR036640">
    <property type="entry name" value="ABC1_TM_sf"/>
</dbReference>
<dbReference type="Pfam" id="PF00664">
    <property type="entry name" value="ABC_membrane"/>
    <property type="match status" value="1"/>
</dbReference>
<dbReference type="GO" id="GO:0090374">
    <property type="term" value="P:oligopeptide export from mitochondrion"/>
    <property type="evidence" value="ECO:0007669"/>
    <property type="project" value="TreeGrafter"/>
</dbReference>
<evidence type="ECO:0000256" key="7">
    <source>
        <dbReference type="SAM" id="Phobius"/>
    </source>
</evidence>
<dbReference type="NCBIfam" id="TIGR02204">
    <property type="entry name" value="MsbA_rel"/>
    <property type="match status" value="1"/>
</dbReference>
<sequence>MANALKTGENDADKQAKADLAAFSVETGQRSKSRNLKPLKHLLPLVFKHRAKVILALIALLAAAGAMLAIPLAVRRVIDNGFSAQTTQFVDQYFGMMLVVVAVLALASACRYYFVTWIGERLVADLRDQVFSHLLTLSPAFFETAHTGEVLSRLTADTTQLKSLFGSTISVALRNIFMLIGAVIMMAVTSLKFSGLVVLAIAVMVPTLVFFGRRVRKLSRDAQDTLAGSAALAQETLGAVKSVQANNQEKRMSNAFGAATQTAFDVARHRTFARAILTALIIFIAFGSVVGVLWLGAQDVLAGELSPGSLGQFVLYAVFAAGALGSLSEVWGEVQLAAGAAERLYELQDSVPLISAPKNPVRLPENAGGSVAFEKVSFSYPARPDELALKEVSLSVKQGETVAVVGPSGAGKSTIFGLITRFYDPQDGAVVVDGIDIIKLDPKQLRDQIASVPQDTVLFSTSILENIRFGRPDASEEDVKAAAVAARVDEFVGNLPLGMDEPVGERGTKLSGGQRQRIAIARAILRDAPILLLDEATSALDAESEKHVQAALEGLMKNRTTLVIAHRLATVRNADRIIVLEDGAVVAEGHHDA</sequence>
<reference evidence="10" key="1">
    <citation type="submission" date="2018-06" db="EMBL/GenBank/DDBJ databases">
        <authorList>
            <person name="Zhirakovskaya E."/>
        </authorList>
    </citation>
    <scope>NUCLEOTIDE SEQUENCE</scope>
</reference>
<dbReference type="GO" id="GO:0005524">
    <property type="term" value="F:ATP binding"/>
    <property type="evidence" value="ECO:0007669"/>
    <property type="project" value="UniProtKB-KW"/>
</dbReference>
<evidence type="ECO:0000256" key="6">
    <source>
        <dbReference type="ARBA" id="ARBA00023136"/>
    </source>
</evidence>
<dbReference type="CDD" id="cd18575">
    <property type="entry name" value="ABC_6TM_bac_exporter_ABCB8_10_like"/>
    <property type="match status" value="1"/>
</dbReference>
<keyword evidence="4 10" id="KW-0067">ATP-binding</keyword>
<feature type="domain" description="ABC transmembrane type-1" evidence="9">
    <location>
        <begin position="54"/>
        <end position="336"/>
    </location>
</feature>
<evidence type="ECO:0000313" key="10">
    <source>
        <dbReference type="EMBL" id="VAW02797.1"/>
    </source>
</evidence>
<dbReference type="SUPFAM" id="SSF90123">
    <property type="entry name" value="ABC transporter transmembrane region"/>
    <property type="match status" value="1"/>
</dbReference>
<dbReference type="PROSITE" id="PS50893">
    <property type="entry name" value="ABC_TRANSPORTER_2"/>
    <property type="match status" value="1"/>
</dbReference>
<feature type="transmembrane region" description="Helical" evidence="7">
    <location>
        <begin position="193"/>
        <end position="211"/>
    </location>
</feature>
<feature type="domain" description="ABC transporter" evidence="8">
    <location>
        <begin position="371"/>
        <end position="593"/>
    </location>
</feature>
<dbReference type="InterPro" id="IPR039421">
    <property type="entry name" value="Type_1_exporter"/>
</dbReference>
<dbReference type="FunFam" id="3.40.50.300:FF:000218">
    <property type="entry name" value="Multidrug ABC transporter ATP-binding protein"/>
    <property type="match status" value="1"/>
</dbReference>
<organism evidence="10">
    <name type="scientific">hydrothermal vent metagenome</name>
    <dbReference type="NCBI Taxonomy" id="652676"/>
    <lineage>
        <taxon>unclassified sequences</taxon>
        <taxon>metagenomes</taxon>
        <taxon>ecological metagenomes</taxon>
    </lineage>
</organism>
<dbReference type="GO" id="GO:0005743">
    <property type="term" value="C:mitochondrial inner membrane"/>
    <property type="evidence" value="ECO:0007669"/>
    <property type="project" value="TreeGrafter"/>
</dbReference>
<dbReference type="InterPro" id="IPR011918">
    <property type="entry name" value="ABC_MsbA_ATP-bd"/>
</dbReference>
<dbReference type="PANTHER" id="PTHR43394:SF1">
    <property type="entry name" value="ATP-BINDING CASSETTE SUB-FAMILY B MEMBER 10, MITOCHONDRIAL"/>
    <property type="match status" value="1"/>
</dbReference>
<keyword evidence="5 7" id="KW-1133">Transmembrane helix</keyword>
<name>A0A3B0SP95_9ZZZZ</name>
<dbReference type="GO" id="GO:0016887">
    <property type="term" value="F:ATP hydrolysis activity"/>
    <property type="evidence" value="ECO:0007669"/>
    <property type="project" value="InterPro"/>
</dbReference>
<dbReference type="PANTHER" id="PTHR43394">
    <property type="entry name" value="ATP-DEPENDENT PERMEASE MDL1, MITOCHONDRIAL"/>
    <property type="match status" value="1"/>
</dbReference>
<dbReference type="PROSITE" id="PS00211">
    <property type="entry name" value="ABC_TRANSPORTER_1"/>
    <property type="match status" value="1"/>
</dbReference>
<protein>
    <submittedName>
        <fullName evidence="10">Homodimeric efflux ABC transporter, ATP-binding/permease protein</fullName>
    </submittedName>
</protein>
<evidence type="ECO:0000259" key="9">
    <source>
        <dbReference type="PROSITE" id="PS50929"/>
    </source>
</evidence>
<dbReference type="Pfam" id="PF00005">
    <property type="entry name" value="ABC_tran"/>
    <property type="match status" value="1"/>
</dbReference>
<keyword evidence="6 7" id="KW-0472">Membrane</keyword>
<dbReference type="InterPro" id="IPR027417">
    <property type="entry name" value="P-loop_NTPase"/>
</dbReference>
<evidence type="ECO:0000259" key="8">
    <source>
        <dbReference type="PROSITE" id="PS50893"/>
    </source>
</evidence>
<dbReference type="SUPFAM" id="SSF52540">
    <property type="entry name" value="P-loop containing nucleoside triphosphate hydrolases"/>
    <property type="match status" value="1"/>
</dbReference>
<feature type="transmembrane region" description="Helical" evidence="7">
    <location>
        <begin position="93"/>
        <end position="114"/>
    </location>
</feature>
<dbReference type="InterPro" id="IPR003593">
    <property type="entry name" value="AAA+_ATPase"/>
</dbReference>
<dbReference type="GO" id="GO:0015421">
    <property type="term" value="F:ABC-type oligopeptide transporter activity"/>
    <property type="evidence" value="ECO:0007669"/>
    <property type="project" value="TreeGrafter"/>
</dbReference>
<comment type="subcellular location">
    <subcellularLocation>
        <location evidence="1">Membrane</location>
        <topology evidence="1">Multi-pass membrane protein</topology>
    </subcellularLocation>
</comment>
<keyword evidence="3" id="KW-0547">Nucleotide-binding</keyword>
<feature type="transmembrane region" description="Helical" evidence="7">
    <location>
        <begin position="275"/>
        <end position="297"/>
    </location>
</feature>
<dbReference type="InterPro" id="IPR017871">
    <property type="entry name" value="ABC_transporter-like_CS"/>
</dbReference>
<dbReference type="AlphaFoldDB" id="A0A3B0SP95"/>
<evidence type="ECO:0000256" key="4">
    <source>
        <dbReference type="ARBA" id="ARBA00022840"/>
    </source>
</evidence>
<dbReference type="InterPro" id="IPR003439">
    <property type="entry name" value="ABC_transporter-like_ATP-bd"/>
</dbReference>
<dbReference type="SMART" id="SM00382">
    <property type="entry name" value="AAA"/>
    <property type="match status" value="1"/>
</dbReference>
<evidence type="ECO:0000256" key="2">
    <source>
        <dbReference type="ARBA" id="ARBA00022692"/>
    </source>
</evidence>
<feature type="transmembrane region" description="Helical" evidence="7">
    <location>
        <begin position="163"/>
        <end position="187"/>
    </location>
</feature>
<dbReference type="InterPro" id="IPR011527">
    <property type="entry name" value="ABC1_TM_dom"/>
</dbReference>
<evidence type="ECO:0000256" key="3">
    <source>
        <dbReference type="ARBA" id="ARBA00022741"/>
    </source>
</evidence>
<gene>
    <name evidence="10" type="ORF">MNBD_ALPHA08-571</name>
</gene>
<dbReference type="PROSITE" id="PS50929">
    <property type="entry name" value="ABC_TM1F"/>
    <property type="match status" value="1"/>
</dbReference>
<evidence type="ECO:0000256" key="5">
    <source>
        <dbReference type="ARBA" id="ARBA00022989"/>
    </source>
</evidence>
<proteinExistence type="predicted"/>